<proteinExistence type="predicted"/>
<dbReference type="InterPro" id="IPR029069">
    <property type="entry name" value="HotDog_dom_sf"/>
</dbReference>
<dbReference type="EMBL" id="QNBE01000044">
    <property type="protein sequence ID" value="RKX70271.1"/>
    <property type="molecule type" value="Genomic_DNA"/>
</dbReference>
<dbReference type="InterPro" id="IPR033120">
    <property type="entry name" value="HOTDOG_ACOT"/>
</dbReference>
<dbReference type="PROSITE" id="PS51770">
    <property type="entry name" value="HOTDOG_ACOT"/>
    <property type="match status" value="1"/>
</dbReference>
<evidence type="ECO:0000259" key="3">
    <source>
        <dbReference type="PROSITE" id="PS51770"/>
    </source>
</evidence>
<gene>
    <name evidence="4" type="ORF">DRP53_05480</name>
</gene>
<dbReference type="GO" id="GO:0009062">
    <property type="term" value="P:fatty acid catabolic process"/>
    <property type="evidence" value="ECO:0007669"/>
    <property type="project" value="TreeGrafter"/>
</dbReference>
<dbReference type="InterPro" id="IPR040170">
    <property type="entry name" value="Cytosol_ACT"/>
</dbReference>
<dbReference type="GO" id="GO:0006637">
    <property type="term" value="P:acyl-CoA metabolic process"/>
    <property type="evidence" value="ECO:0007669"/>
    <property type="project" value="TreeGrafter"/>
</dbReference>
<evidence type="ECO:0000313" key="5">
    <source>
        <dbReference type="Proteomes" id="UP000268469"/>
    </source>
</evidence>
<keyword evidence="1 2" id="KW-0378">Hydrolase</keyword>
<name>A0A660SJR8_UNCW3</name>
<dbReference type="Proteomes" id="UP000268469">
    <property type="component" value="Unassembled WGS sequence"/>
</dbReference>
<sequence>GNIVRLKAKLTWVGRTSMEVKLEVLSEDFETQRIELTNQAYFVYVALDQNGRPKPVPGLILETDEERKEFEDGKKRRDLRLRSRGNR</sequence>
<dbReference type="CDD" id="cd03442">
    <property type="entry name" value="BFIT_BACH"/>
    <property type="match status" value="1"/>
</dbReference>
<dbReference type="PANTHER" id="PTHR11049">
    <property type="entry name" value="ACYL COENZYME A THIOESTER HYDROLASE"/>
    <property type="match status" value="1"/>
</dbReference>
<dbReference type="GO" id="GO:0052816">
    <property type="term" value="F:long-chain fatty acyl-CoA hydrolase activity"/>
    <property type="evidence" value="ECO:0007669"/>
    <property type="project" value="TreeGrafter"/>
</dbReference>
<feature type="non-terminal residue" evidence="4">
    <location>
        <position position="1"/>
    </location>
</feature>
<accession>A0A660SJR8</accession>
<dbReference type="SUPFAM" id="SSF54637">
    <property type="entry name" value="Thioesterase/thiol ester dehydrase-isomerase"/>
    <property type="match status" value="1"/>
</dbReference>
<reference evidence="4 5" key="1">
    <citation type="submission" date="2018-06" db="EMBL/GenBank/DDBJ databases">
        <title>Extensive metabolic versatility and redundancy in microbially diverse, dynamic hydrothermal sediments.</title>
        <authorList>
            <person name="Dombrowski N."/>
            <person name="Teske A."/>
            <person name="Baker B.J."/>
        </authorList>
    </citation>
    <scope>NUCLEOTIDE SEQUENCE [LARGE SCALE GENOMIC DNA]</scope>
    <source>
        <strain evidence="4">B36_G15</strain>
    </source>
</reference>
<feature type="domain" description="HotDog ACOT-type" evidence="3">
    <location>
        <begin position="1"/>
        <end position="50"/>
    </location>
</feature>
<evidence type="ECO:0000256" key="2">
    <source>
        <dbReference type="PROSITE-ProRule" id="PRU01106"/>
    </source>
</evidence>
<organism evidence="4 5">
    <name type="scientific">candidate division WOR-3 bacterium</name>
    <dbReference type="NCBI Taxonomy" id="2052148"/>
    <lineage>
        <taxon>Bacteria</taxon>
        <taxon>Bacteria division WOR-3</taxon>
    </lineage>
</organism>
<evidence type="ECO:0000256" key="1">
    <source>
        <dbReference type="ARBA" id="ARBA00022801"/>
    </source>
</evidence>
<dbReference type="AlphaFoldDB" id="A0A660SJR8"/>
<dbReference type="GO" id="GO:0005829">
    <property type="term" value="C:cytosol"/>
    <property type="evidence" value="ECO:0007669"/>
    <property type="project" value="TreeGrafter"/>
</dbReference>
<comment type="caution">
    <text evidence="4">The sequence shown here is derived from an EMBL/GenBank/DDBJ whole genome shotgun (WGS) entry which is preliminary data.</text>
</comment>
<evidence type="ECO:0000313" key="4">
    <source>
        <dbReference type="EMBL" id="RKX70271.1"/>
    </source>
</evidence>
<protein>
    <submittedName>
        <fullName evidence="4">Acyl-CoA thioesterase</fullName>
    </submittedName>
</protein>
<dbReference type="Gene3D" id="3.10.129.10">
    <property type="entry name" value="Hotdog Thioesterase"/>
    <property type="match status" value="1"/>
</dbReference>
<dbReference type="PANTHER" id="PTHR11049:SF24">
    <property type="entry name" value="CYTOSOLIC ACYL COENZYME A THIOESTER HYDROLASE"/>
    <property type="match status" value="1"/>
</dbReference>